<dbReference type="Proteomes" id="UP000233365">
    <property type="component" value="Unassembled WGS sequence"/>
</dbReference>
<accession>A0ABX4R7A4</accession>
<gene>
    <name evidence="3" type="ORF">CU041_12935</name>
</gene>
<dbReference type="RefSeq" id="WP_101247244.1">
    <property type="nucleotide sequence ID" value="NZ_JAJGNS010000004.1"/>
</dbReference>
<keyword evidence="4" id="KW-1185">Reference proteome</keyword>
<evidence type="ECO:0000256" key="1">
    <source>
        <dbReference type="ARBA" id="ARBA00006817"/>
    </source>
</evidence>
<dbReference type="SUPFAM" id="SSF55961">
    <property type="entry name" value="Bet v1-like"/>
    <property type="match status" value="1"/>
</dbReference>
<sequence length="169" mass="19034">MIDRGTDHIADWQEWPLDREVVLARVVNAPVELAFRAWSDATQIVKWFGPDGMRLETREIDIRSGGVWRFDMVAPDGTRYSNRMEFVQVTFPVMIEALHGADIDNDPDQFRLLVTFDPQENGKTVVTLRQLHPSAARRAIVIGFGAVEYGAQTLQKLDAHLAGVEKAST</sequence>
<comment type="caution">
    <text evidence="3">The sequence shown here is derived from an EMBL/GenBank/DDBJ whole genome shotgun (WGS) entry which is preliminary data.</text>
</comment>
<name>A0ABX4R7A4_9PROT</name>
<dbReference type="EMBL" id="PGTS01000004">
    <property type="protein sequence ID" value="PKR49353.1"/>
    <property type="molecule type" value="Genomic_DNA"/>
</dbReference>
<dbReference type="Pfam" id="PF08327">
    <property type="entry name" value="AHSA1"/>
    <property type="match status" value="1"/>
</dbReference>
<proteinExistence type="inferred from homology"/>
<dbReference type="CDD" id="cd08894">
    <property type="entry name" value="SRPBCC_CalC_Aha1-like_1"/>
    <property type="match status" value="1"/>
</dbReference>
<evidence type="ECO:0000313" key="3">
    <source>
        <dbReference type="EMBL" id="PKR49353.1"/>
    </source>
</evidence>
<protein>
    <submittedName>
        <fullName evidence="3">ATPase</fullName>
    </submittedName>
</protein>
<dbReference type="InterPro" id="IPR013538">
    <property type="entry name" value="ASHA1/2-like_C"/>
</dbReference>
<dbReference type="InterPro" id="IPR023393">
    <property type="entry name" value="START-like_dom_sf"/>
</dbReference>
<comment type="similarity">
    <text evidence="1">Belongs to the AHA1 family.</text>
</comment>
<dbReference type="Gene3D" id="3.30.530.20">
    <property type="match status" value="1"/>
</dbReference>
<reference evidence="3 4" key="1">
    <citation type="submission" date="2017-11" db="EMBL/GenBank/DDBJ databases">
        <title>Biodiversity and function of Thalassospira species in the particle-attached aromatic-hydrocarbon-degrading consortia from the surface seawater of the China South Sea.</title>
        <authorList>
            <person name="Dong C."/>
            <person name="Liu R."/>
            <person name="Shao Z."/>
        </authorList>
    </citation>
    <scope>NUCLEOTIDE SEQUENCE [LARGE SCALE GENOMIC DNA]</scope>
    <source>
        <strain evidence="3 4">139Z-12</strain>
    </source>
</reference>
<evidence type="ECO:0000259" key="2">
    <source>
        <dbReference type="Pfam" id="PF08327"/>
    </source>
</evidence>
<organism evidence="3 4">
    <name type="scientific">Thalassospira povalilytica</name>
    <dbReference type="NCBI Taxonomy" id="732237"/>
    <lineage>
        <taxon>Bacteria</taxon>
        <taxon>Pseudomonadati</taxon>
        <taxon>Pseudomonadota</taxon>
        <taxon>Alphaproteobacteria</taxon>
        <taxon>Rhodospirillales</taxon>
        <taxon>Thalassospiraceae</taxon>
        <taxon>Thalassospira</taxon>
    </lineage>
</organism>
<feature type="domain" description="Activator of Hsp90 ATPase homologue 1/2-like C-terminal" evidence="2">
    <location>
        <begin position="28"/>
        <end position="161"/>
    </location>
</feature>
<evidence type="ECO:0000313" key="4">
    <source>
        <dbReference type="Proteomes" id="UP000233365"/>
    </source>
</evidence>